<dbReference type="GO" id="GO:0005829">
    <property type="term" value="C:cytosol"/>
    <property type="evidence" value="ECO:0007669"/>
    <property type="project" value="TreeGrafter"/>
</dbReference>
<dbReference type="InterPro" id="IPR036724">
    <property type="entry name" value="Cobalamin-bd_sf"/>
</dbReference>
<accession>A0A412XIZ7</accession>
<feature type="domain" description="B12-binding N-terminal" evidence="5">
    <location>
        <begin position="1"/>
        <end position="88"/>
    </location>
</feature>
<dbReference type="EMBL" id="QRZC01000004">
    <property type="protein sequence ID" value="RGV44503.1"/>
    <property type="molecule type" value="Genomic_DNA"/>
</dbReference>
<feature type="domain" description="B12-binding" evidence="4">
    <location>
        <begin position="89"/>
        <end position="213"/>
    </location>
</feature>
<dbReference type="InterPro" id="IPR006158">
    <property type="entry name" value="Cobalamin-bd"/>
</dbReference>
<comment type="caution">
    <text evidence="6">The sequence shown here is derived from an EMBL/GenBank/DDBJ whole genome shotgun (WGS) entry which is preliminary data.</text>
</comment>
<dbReference type="Gene3D" id="1.10.1240.10">
    <property type="entry name" value="Methionine synthase domain"/>
    <property type="match status" value="1"/>
</dbReference>
<dbReference type="InterPro" id="IPR003759">
    <property type="entry name" value="Cbl-bd_cap"/>
</dbReference>
<dbReference type="AlphaFoldDB" id="A0A412XIZ7"/>
<dbReference type="Pfam" id="PF02310">
    <property type="entry name" value="B12-binding"/>
    <property type="match status" value="1"/>
</dbReference>
<gene>
    <name evidence="6" type="ORF">DWW14_04720</name>
</gene>
<evidence type="ECO:0000313" key="6">
    <source>
        <dbReference type="EMBL" id="RGV44503.1"/>
    </source>
</evidence>
<evidence type="ECO:0000256" key="2">
    <source>
        <dbReference type="ARBA" id="ARBA00022723"/>
    </source>
</evidence>
<keyword evidence="3" id="KW-0170">Cobalt</keyword>
<evidence type="ECO:0000259" key="5">
    <source>
        <dbReference type="PROSITE" id="PS51337"/>
    </source>
</evidence>
<dbReference type="Pfam" id="PF02607">
    <property type="entry name" value="B12-binding_2"/>
    <property type="match status" value="1"/>
</dbReference>
<proteinExistence type="inferred from homology"/>
<comment type="similarity">
    <text evidence="1">Belongs to the methylamine corrinoid protein family.</text>
</comment>
<protein>
    <submittedName>
        <fullName evidence="6">Cobalamin-binding protein</fullName>
    </submittedName>
</protein>
<dbReference type="PROSITE" id="PS51332">
    <property type="entry name" value="B12_BINDING"/>
    <property type="match status" value="1"/>
</dbReference>
<dbReference type="PANTHER" id="PTHR45833:SF1">
    <property type="entry name" value="METHIONINE SYNTHASE"/>
    <property type="match status" value="1"/>
</dbReference>
<organism evidence="6 7">
    <name type="scientific">Bacteroides uniformis</name>
    <dbReference type="NCBI Taxonomy" id="820"/>
    <lineage>
        <taxon>Bacteria</taxon>
        <taxon>Pseudomonadati</taxon>
        <taxon>Bacteroidota</taxon>
        <taxon>Bacteroidia</taxon>
        <taxon>Bacteroidales</taxon>
        <taxon>Bacteroidaceae</taxon>
        <taxon>Bacteroides</taxon>
    </lineage>
</organism>
<dbReference type="PANTHER" id="PTHR45833">
    <property type="entry name" value="METHIONINE SYNTHASE"/>
    <property type="match status" value="1"/>
</dbReference>
<dbReference type="PROSITE" id="PS51337">
    <property type="entry name" value="B12_BINDING_NTER"/>
    <property type="match status" value="1"/>
</dbReference>
<dbReference type="Gene3D" id="3.40.50.280">
    <property type="entry name" value="Cobalamin-binding domain"/>
    <property type="match status" value="1"/>
</dbReference>
<evidence type="ECO:0000259" key="4">
    <source>
        <dbReference type="PROSITE" id="PS51332"/>
    </source>
</evidence>
<dbReference type="GO" id="GO:0046653">
    <property type="term" value="P:tetrahydrofolate metabolic process"/>
    <property type="evidence" value="ECO:0007669"/>
    <property type="project" value="TreeGrafter"/>
</dbReference>
<dbReference type="CDD" id="cd02070">
    <property type="entry name" value="corrinoid_protein_B12-BD"/>
    <property type="match status" value="1"/>
</dbReference>
<dbReference type="SMART" id="SM01018">
    <property type="entry name" value="B12-binding_2"/>
    <property type="match status" value="1"/>
</dbReference>
<dbReference type="GO" id="GO:0046872">
    <property type="term" value="F:metal ion binding"/>
    <property type="evidence" value="ECO:0007669"/>
    <property type="project" value="UniProtKB-KW"/>
</dbReference>
<keyword evidence="2" id="KW-0479">Metal-binding</keyword>
<dbReference type="GO" id="GO:0031419">
    <property type="term" value="F:cobalamin binding"/>
    <property type="evidence" value="ECO:0007669"/>
    <property type="project" value="InterPro"/>
</dbReference>
<sequence>MADLKLLYDAILTGKHKIAAEITQVAIEEKLEPKELIDNYLIKAMEEIGDRFEKQQAFVPELLMAGRAMKASLSLLQPLLKGDEATSQLGTIVIGTVKGDLHDIGKNLVGSMFEGCGFQVVDLGVDADSDKFVTAVKEHGANLVGLSALLTTTMPYMKTIIEALKAAGLRDKVKVMVGGAPVSSSFAEEIGADGYSDSANSAVIKAKELLGVA</sequence>
<dbReference type="SUPFAM" id="SSF47644">
    <property type="entry name" value="Methionine synthase domain"/>
    <property type="match status" value="1"/>
</dbReference>
<dbReference type="GO" id="GO:0050667">
    <property type="term" value="P:homocysteine metabolic process"/>
    <property type="evidence" value="ECO:0007669"/>
    <property type="project" value="TreeGrafter"/>
</dbReference>
<reference evidence="6 7" key="1">
    <citation type="submission" date="2018-08" db="EMBL/GenBank/DDBJ databases">
        <title>A genome reference for cultivated species of the human gut microbiota.</title>
        <authorList>
            <person name="Zou Y."/>
            <person name="Xue W."/>
            <person name="Luo G."/>
        </authorList>
    </citation>
    <scope>NUCLEOTIDE SEQUENCE [LARGE SCALE GENOMIC DNA]</scope>
    <source>
        <strain evidence="6 7">AF14-42</strain>
    </source>
</reference>
<name>A0A412XIZ7_BACUN</name>
<evidence type="ECO:0000256" key="1">
    <source>
        <dbReference type="ARBA" id="ARBA00010854"/>
    </source>
</evidence>
<dbReference type="InterPro" id="IPR036594">
    <property type="entry name" value="Meth_synthase_dom"/>
</dbReference>
<dbReference type="InterPro" id="IPR050554">
    <property type="entry name" value="Met_Synthase/Corrinoid"/>
</dbReference>
<dbReference type="GO" id="GO:0008705">
    <property type="term" value="F:methionine synthase activity"/>
    <property type="evidence" value="ECO:0007669"/>
    <property type="project" value="TreeGrafter"/>
</dbReference>
<dbReference type="SUPFAM" id="SSF52242">
    <property type="entry name" value="Cobalamin (vitamin B12)-binding domain"/>
    <property type="match status" value="1"/>
</dbReference>
<evidence type="ECO:0000313" key="7">
    <source>
        <dbReference type="Proteomes" id="UP000285343"/>
    </source>
</evidence>
<dbReference type="FunFam" id="3.40.50.280:FF:000003">
    <property type="entry name" value="Dimethylamine methyltransferase corrinoid protein"/>
    <property type="match status" value="1"/>
</dbReference>
<dbReference type="Proteomes" id="UP000285343">
    <property type="component" value="Unassembled WGS sequence"/>
</dbReference>
<evidence type="ECO:0000256" key="3">
    <source>
        <dbReference type="ARBA" id="ARBA00023285"/>
    </source>
</evidence>